<keyword evidence="3" id="KW-1185">Reference proteome</keyword>
<accession>A0ABN9LCC6</accession>
<evidence type="ECO:0000256" key="1">
    <source>
        <dbReference type="SAM" id="MobiDB-lite"/>
    </source>
</evidence>
<dbReference type="Gene3D" id="3.10.450.10">
    <property type="match status" value="1"/>
</dbReference>
<evidence type="ECO:0000313" key="3">
    <source>
        <dbReference type="Proteomes" id="UP001176940"/>
    </source>
</evidence>
<comment type="caution">
    <text evidence="2">The sequence shown here is derived from an EMBL/GenBank/DDBJ whole genome shotgun (WGS) entry which is preliminary data.</text>
</comment>
<feature type="compositionally biased region" description="Low complexity" evidence="1">
    <location>
        <begin position="102"/>
        <end position="112"/>
    </location>
</feature>
<sequence length="284" mass="31422">MDYAEPRYELPSRHFFSRKAIPALHQHVKERIVHALRQSVSTKVHLTTDAWTSRHGQGRYVSITAHWVNVVDAGSTVDINFGTVLPSPRSRKQLAVGVRTPSSSSFCRSESSSTDRSRPTTPSAAATVAHQLSHYGPATGKHQQAVLAMKCLGDNRHTAEVLSEFLQRETQSWLGTVDLEAGKEDENLDRKSFIIKETVCPKSENVDLSKCDFKVDGAVKICSLDLGVEGPEGVICISHTKDIRVKRSSRKPCRKKPCRPKLTGGYTLIGRPGKNQNEAQIIQV</sequence>
<dbReference type="PANTHER" id="PTHR47241:SF1">
    <property type="entry name" value="BED-TYPE DOMAIN-CONTAINING PROTEIN"/>
    <property type="match status" value="1"/>
</dbReference>
<evidence type="ECO:0000313" key="2">
    <source>
        <dbReference type="EMBL" id="CAJ0938608.1"/>
    </source>
</evidence>
<dbReference type="Proteomes" id="UP001176940">
    <property type="component" value="Unassembled WGS sequence"/>
</dbReference>
<organism evidence="2 3">
    <name type="scientific">Ranitomeya imitator</name>
    <name type="common">mimic poison frog</name>
    <dbReference type="NCBI Taxonomy" id="111125"/>
    <lineage>
        <taxon>Eukaryota</taxon>
        <taxon>Metazoa</taxon>
        <taxon>Chordata</taxon>
        <taxon>Craniata</taxon>
        <taxon>Vertebrata</taxon>
        <taxon>Euteleostomi</taxon>
        <taxon>Amphibia</taxon>
        <taxon>Batrachia</taxon>
        <taxon>Anura</taxon>
        <taxon>Neobatrachia</taxon>
        <taxon>Hyloidea</taxon>
        <taxon>Dendrobatidae</taxon>
        <taxon>Dendrobatinae</taxon>
        <taxon>Ranitomeya</taxon>
    </lineage>
</organism>
<evidence type="ECO:0008006" key="4">
    <source>
        <dbReference type="Google" id="ProtNLM"/>
    </source>
</evidence>
<name>A0ABN9LCC6_9NEOB</name>
<dbReference type="SUPFAM" id="SSF54403">
    <property type="entry name" value="Cystatin/monellin"/>
    <property type="match status" value="1"/>
</dbReference>
<feature type="region of interest" description="Disordered" evidence="1">
    <location>
        <begin position="102"/>
        <end position="122"/>
    </location>
</feature>
<dbReference type="EMBL" id="CAUEEQ010014643">
    <property type="protein sequence ID" value="CAJ0938608.1"/>
    <property type="molecule type" value="Genomic_DNA"/>
</dbReference>
<dbReference type="InterPro" id="IPR046350">
    <property type="entry name" value="Cystatin_sf"/>
</dbReference>
<proteinExistence type="predicted"/>
<reference evidence="2" key="1">
    <citation type="submission" date="2023-07" db="EMBL/GenBank/DDBJ databases">
        <authorList>
            <person name="Stuckert A."/>
        </authorList>
    </citation>
    <scope>NUCLEOTIDE SEQUENCE</scope>
</reference>
<dbReference type="Pfam" id="PF00666">
    <property type="entry name" value="Cathelicidins"/>
    <property type="match status" value="1"/>
</dbReference>
<dbReference type="InterPro" id="IPR052865">
    <property type="entry name" value="Zinc_finger_BED"/>
</dbReference>
<protein>
    <recommendedName>
        <fullName evidence="4">Zinc finger protein</fullName>
    </recommendedName>
</protein>
<gene>
    <name evidence="2" type="ORF">RIMI_LOCUS7652627</name>
</gene>
<dbReference type="PANTHER" id="PTHR47241">
    <property type="entry name" value="FINGER PROTEIN, PUTATIVE-RELATED"/>
    <property type="match status" value="1"/>
</dbReference>